<proteinExistence type="inferred from homology"/>
<dbReference type="InterPro" id="IPR050834">
    <property type="entry name" value="Glycosyltransf_2"/>
</dbReference>
<sequence>MSSLVSIMIPVYNAESTIAMAIKSLQYQTYSNWECIIVNDGSTDKTLDILNKLAIKEPRLKIFSFNNNKGRGTARQFALEKCQGNLIAMLDADDWYYHDKLEKQVNFLNQHPEVVLVSCGMVIQRNKECVGVRGIQNEKIDHFNQPMPVPVPHASSMFRREIVNGHTYDLEFKLGQDMDFLRRILIGHQYAKLDYAGYVYDEYISNTPSKIFSSYRFSAKGYLKFFKTYPIVSIRYAILEYLKIIRLKIYTRLFGFNSIIEKRSIAITEIQKNEFLKNLEMLKNHE</sequence>
<evidence type="ECO:0000256" key="1">
    <source>
        <dbReference type="ARBA" id="ARBA00006739"/>
    </source>
</evidence>
<comment type="similarity">
    <text evidence="1">Belongs to the glycosyltransferase 2 family.</text>
</comment>
<feature type="domain" description="Glycosyltransferase 2-like" evidence="4">
    <location>
        <begin position="6"/>
        <end position="162"/>
    </location>
</feature>
<dbReference type="SUPFAM" id="SSF53448">
    <property type="entry name" value="Nucleotide-diphospho-sugar transferases"/>
    <property type="match status" value="1"/>
</dbReference>
<evidence type="ECO:0000259" key="4">
    <source>
        <dbReference type="Pfam" id="PF00535"/>
    </source>
</evidence>
<evidence type="ECO:0000313" key="6">
    <source>
        <dbReference type="Proteomes" id="UP000621930"/>
    </source>
</evidence>
<comment type="caution">
    <text evidence="5">The sequence shown here is derived from an EMBL/GenBank/DDBJ whole genome shotgun (WGS) entry which is preliminary data.</text>
</comment>
<dbReference type="CDD" id="cd00761">
    <property type="entry name" value="Glyco_tranf_GTA_type"/>
    <property type="match status" value="1"/>
</dbReference>
<dbReference type="Pfam" id="PF00535">
    <property type="entry name" value="Glycos_transf_2"/>
    <property type="match status" value="1"/>
</dbReference>
<keyword evidence="6" id="KW-1185">Reference proteome</keyword>
<evidence type="ECO:0000256" key="2">
    <source>
        <dbReference type="ARBA" id="ARBA00022676"/>
    </source>
</evidence>
<dbReference type="Proteomes" id="UP000621930">
    <property type="component" value="Unassembled WGS sequence"/>
</dbReference>
<dbReference type="PANTHER" id="PTHR43685:SF5">
    <property type="entry name" value="GLYCOSYLTRANSFERASE EPSE-RELATED"/>
    <property type="match status" value="1"/>
</dbReference>
<gene>
    <name evidence="5" type="ORF">H9629_07785</name>
</gene>
<name>A0ABR8VWU1_9GAMM</name>
<evidence type="ECO:0000256" key="3">
    <source>
        <dbReference type="ARBA" id="ARBA00022679"/>
    </source>
</evidence>
<reference evidence="5 6" key="1">
    <citation type="submission" date="2020-08" db="EMBL/GenBank/DDBJ databases">
        <title>A Genomic Blueprint of the Chicken Gut Microbiome.</title>
        <authorList>
            <person name="Gilroy R."/>
            <person name="Ravi A."/>
            <person name="Getino M."/>
            <person name="Pursley I."/>
            <person name="Horton D.L."/>
            <person name="Alikhan N.-F."/>
            <person name="Baker D."/>
            <person name="Gharbi K."/>
            <person name="Hall N."/>
            <person name="Watson M."/>
            <person name="Adriaenssens E.M."/>
            <person name="Foster-Nyarko E."/>
            <person name="Jarju S."/>
            <person name="Secka A."/>
            <person name="Antonio M."/>
            <person name="Oren A."/>
            <person name="Chaudhuri R."/>
            <person name="La Ragione R.M."/>
            <person name="Hildebrand F."/>
            <person name="Pallen M.J."/>
        </authorList>
    </citation>
    <scope>NUCLEOTIDE SEQUENCE [LARGE SCALE GENOMIC DNA]</scope>
    <source>
        <strain evidence="5 6">Sa1BUA6</strain>
    </source>
</reference>
<keyword evidence="2" id="KW-0328">Glycosyltransferase</keyword>
<protein>
    <submittedName>
        <fullName evidence="5">Glycosyltransferase family 2 protein</fullName>
    </submittedName>
</protein>
<dbReference type="PANTHER" id="PTHR43685">
    <property type="entry name" value="GLYCOSYLTRANSFERASE"/>
    <property type="match status" value="1"/>
</dbReference>
<dbReference type="EMBL" id="JACSPT010000008">
    <property type="protein sequence ID" value="MBD8009240.1"/>
    <property type="molecule type" value="Genomic_DNA"/>
</dbReference>
<keyword evidence="3" id="KW-0808">Transferase</keyword>
<dbReference type="InterPro" id="IPR001173">
    <property type="entry name" value="Glyco_trans_2-like"/>
</dbReference>
<dbReference type="InterPro" id="IPR029044">
    <property type="entry name" value="Nucleotide-diphossugar_trans"/>
</dbReference>
<dbReference type="Gene3D" id="3.90.550.10">
    <property type="entry name" value="Spore Coat Polysaccharide Biosynthesis Protein SpsA, Chain A"/>
    <property type="match status" value="1"/>
</dbReference>
<organism evidence="5 6">
    <name type="scientific">Acinetobacter pecorum</name>
    <dbReference type="NCBI Taxonomy" id="2762215"/>
    <lineage>
        <taxon>Bacteria</taxon>
        <taxon>Pseudomonadati</taxon>
        <taxon>Pseudomonadota</taxon>
        <taxon>Gammaproteobacteria</taxon>
        <taxon>Moraxellales</taxon>
        <taxon>Moraxellaceae</taxon>
        <taxon>Acinetobacter</taxon>
    </lineage>
</organism>
<evidence type="ECO:0000313" key="5">
    <source>
        <dbReference type="EMBL" id="MBD8009240.1"/>
    </source>
</evidence>
<accession>A0ABR8VWU1</accession>
<dbReference type="RefSeq" id="WP_191730851.1">
    <property type="nucleotide sequence ID" value="NZ_JACSPT010000008.1"/>
</dbReference>